<dbReference type="EMBL" id="LR796278">
    <property type="protein sequence ID" value="CAB4133963.1"/>
    <property type="molecule type" value="Genomic_DNA"/>
</dbReference>
<accession>A0A6J5LKS5</accession>
<proteinExistence type="predicted"/>
<evidence type="ECO:0000313" key="1">
    <source>
        <dbReference type="EMBL" id="CAB4133963.1"/>
    </source>
</evidence>
<sequence length="57" mass="6634">MDKYKEEDCCYEHMSKGIGGQSIPSAYWSEPYVNSYENTRKGYDKNGLDWSGMVKEK</sequence>
<gene>
    <name evidence="1" type="ORF">UFOVP265_50</name>
</gene>
<protein>
    <submittedName>
        <fullName evidence="1">Uncharacterized protein</fullName>
    </submittedName>
</protein>
<reference evidence="1" key="1">
    <citation type="submission" date="2020-04" db="EMBL/GenBank/DDBJ databases">
        <authorList>
            <person name="Chiriac C."/>
            <person name="Salcher M."/>
            <person name="Ghai R."/>
            <person name="Kavagutti S V."/>
        </authorList>
    </citation>
    <scope>NUCLEOTIDE SEQUENCE</scope>
</reference>
<organism evidence="1">
    <name type="scientific">uncultured Caudovirales phage</name>
    <dbReference type="NCBI Taxonomy" id="2100421"/>
    <lineage>
        <taxon>Viruses</taxon>
        <taxon>Duplodnaviria</taxon>
        <taxon>Heunggongvirae</taxon>
        <taxon>Uroviricota</taxon>
        <taxon>Caudoviricetes</taxon>
        <taxon>Peduoviridae</taxon>
        <taxon>Maltschvirus</taxon>
        <taxon>Maltschvirus maltsch</taxon>
    </lineage>
</organism>
<name>A0A6J5LKS5_9CAUD</name>